<keyword evidence="4" id="KW-0274">FAD</keyword>
<dbReference type="InterPro" id="IPR013786">
    <property type="entry name" value="AcylCoA_DH/ox_N"/>
</dbReference>
<feature type="domain" description="Acyl-CoA dehydrogenase/oxidase C-terminal" evidence="5">
    <location>
        <begin position="238"/>
        <end position="387"/>
    </location>
</feature>
<evidence type="ECO:0000259" key="5">
    <source>
        <dbReference type="Pfam" id="PF00441"/>
    </source>
</evidence>
<accession>A0ABR6X6G2</accession>
<dbReference type="Gene3D" id="2.40.110.10">
    <property type="entry name" value="Butyryl-CoA Dehydrogenase, subunit A, domain 2"/>
    <property type="match status" value="1"/>
</dbReference>
<dbReference type="SUPFAM" id="SSF47203">
    <property type="entry name" value="Acyl-CoA dehydrogenase C-terminal domain-like"/>
    <property type="match status" value="1"/>
</dbReference>
<sequence>MSNTSHLNWPFFNEDHRQLQMQLDHWASENIHQTHGKDVDQECRDLVKQLGEAGWLKHAIGGRAYGANQDVIDTRAICILRETLARYSGLADFAFAMQGLGTGAISLFGSEQQKNIYLEKVGQGKLISAFALSEPNAGSDVAAMQCAATLVHDAQGDYYLLEGEKTWISNGGIADFYVVFARTGEAAGARGISAFIVDADIDGFDIAERIDVIAPHPLARLKFNQCRIPVGQRIGEAGQGFKVAMATLDVFRTSVAAAALGFARRALDEAMARATSRKMFGQTLADFQLTQAKLAQMATTIDSAALLVYRAAWQRDQGERVTKEAAMAKMVATEGAQQVIDAAVQMFGGMGVMSEVPVERLYREIRALRIYEGATEVQQLIIAREMLKDYKDANL</sequence>
<dbReference type="PANTHER" id="PTHR43884:SF22">
    <property type="entry name" value="BLR3437 PROTEIN"/>
    <property type="match status" value="1"/>
</dbReference>
<keyword evidence="9" id="KW-1185">Reference proteome</keyword>
<organism evidence="8 9">
    <name type="scientific">Undibacterium seohonense</name>
    <dbReference type="NCBI Taxonomy" id="1344950"/>
    <lineage>
        <taxon>Bacteria</taxon>
        <taxon>Pseudomonadati</taxon>
        <taxon>Pseudomonadota</taxon>
        <taxon>Betaproteobacteria</taxon>
        <taxon>Burkholderiales</taxon>
        <taxon>Oxalobacteraceae</taxon>
        <taxon>Undibacterium</taxon>
    </lineage>
</organism>
<evidence type="ECO:0000313" key="8">
    <source>
        <dbReference type="EMBL" id="MBC3808476.1"/>
    </source>
</evidence>
<feature type="domain" description="Acyl-CoA dehydrogenase/oxidase N-terminal" evidence="7">
    <location>
        <begin position="13"/>
        <end position="124"/>
    </location>
</feature>
<reference evidence="8 9" key="1">
    <citation type="submission" date="2020-08" db="EMBL/GenBank/DDBJ databases">
        <title>Novel species isolated from subtropical streams in China.</title>
        <authorList>
            <person name="Lu H."/>
        </authorList>
    </citation>
    <scope>NUCLEOTIDE SEQUENCE [LARGE SCALE GENOMIC DNA]</scope>
    <source>
        <strain evidence="8 9">KACC 16656</strain>
    </source>
</reference>
<dbReference type="EMBL" id="JACOFW010000017">
    <property type="protein sequence ID" value="MBC3808476.1"/>
    <property type="molecule type" value="Genomic_DNA"/>
</dbReference>
<comment type="similarity">
    <text evidence="2">Belongs to the acyl-CoA dehydrogenase family.</text>
</comment>
<evidence type="ECO:0000259" key="7">
    <source>
        <dbReference type="Pfam" id="PF02771"/>
    </source>
</evidence>
<evidence type="ECO:0000259" key="6">
    <source>
        <dbReference type="Pfam" id="PF02770"/>
    </source>
</evidence>
<name>A0ABR6X6G2_9BURK</name>
<comment type="cofactor">
    <cofactor evidence="1">
        <name>FAD</name>
        <dbReference type="ChEBI" id="CHEBI:57692"/>
    </cofactor>
</comment>
<dbReference type="Gene3D" id="1.10.540.10">
    <property type="entry name" value="Acyl-CoA dehydrogenase/oxidase, N-terminal domain"/>
    <property type="match status" value="1"/>
</dbReference>
<evidence type="ECO:0000256" key="2">
    <source>
        <dbReference type="ARBA" id="ARBA00009347"/>
    </source>
</evidence>
<dbReference type="InterPro" id="IPR009075">
    <property type="entry name" value="AcylCo_DH/oxidase_C"/>
</dbReference>
<dbReference type="InterPro" id="IPR006091">
    <property type="entry name" value="Acyl-CoA_Oxase/DH_mid-dom"/>
</dbReference>
<dbReference type="InterPro" id="IPR006089">
    <property type="entry name" value="Acyl-CoA_DH_CS"/>
</dbReference>
<dbReference type="Pfam" id="PF02770">
    <property type="entry name" value="Acyl-CoA_dh_M"/>
    <property type="match status" value="1"/>
</dbReference>
<dbReference type="Proteomes" id="UP000648257">
    <property type="component" value="Unassembled WGS sequence"/>
</dbReference>
<dbReference type="SUPFAM" id="SSF56645">
    <property type="entry name" value="Acyl-CoA dehydrogenase NM domain-like"/>
    <property type="match status" value="1"/>
</dbReference>
<dbReference type="RefSeq" id="WP_186923555.1">
    <property type="nucleotide sequence ID" value="NZ_JACOFW010000017.1"/>
</dbReference>
<dbReference type="PROSITE" id="PS00072">
    <property type="entry name" value="ACYL_COA_DH_1"/>
    <property type="match status" value="1"/>
</dbReference>
<dbReference type="InterPro" id="IPR036250">
    <property type="entry name" value="AcylCo_DH-like_C"/>
</dbReference>
<feature type="domain" description="Acyl-CoA oxidase/dehydrogenase middle" evidence="6">
    <location>
        <begin position="129"/>
        <end position="225"/>
    </location>
</feature>
<dbReference type="InterPro" id="IPR009100">
    <property type="entry name" value="AcylCoA_DH/oxidase_NM_dom_sf"/>
</dbReference>
<evidence type="ECO:0000313" key="9">
    <source>
        <dbReference type="Proteomes" id="UP000648257"/>
    </source>
</evidence>
<dbReference type="Pfam" id="PF00441">
    <property type="entry name" value="Acyl-CoA_dh_1"/>
    <property type="match status" value="1"/>
</dbReference>
<gene>
    <name evidence="8" type="ORF">H8K52_14115</name>
</gene>
<evidence type="ECO:0000256" key="1">
    <source>
        <dbReference type="ARBA" id="ARBA00001974"/>
    </source>
</evidence>
<keyword evidence="3" id="KW-0285">Flavoprotein</keyword>
<proteinExistence type="inferred from homology"/>
<dbReference type="InterPro" id="IPR046373">
    <property type="entry name" value="Acyl-CoA_Oxase/DH_mid-dom_sf"/>
</dbReference>
<dbReference type="PROSITE" id="PS00073">
    <property type="entry name" value="ACYL_COA_DH_2"/>
    <property type="match status" value="1"/>
</dbReference>
<dbReference type="Gene3D" id="1.20.140.10">
    <property type="entry name" value="Butyryl-CoA Dehydrogenase, subunit A, domain 3"/>
    <property type="match status" value="1"/>
</dbReference>
<dbReference type="PANTHER" id="PTHR43884">
    <property type="entry name" value="ACYL-COA DEHYDROGENASE"/>
    <property type="match status" value="1"/>
</dbReference>
<evidence type="ECO:0000256" key="3">
    <source>
        <dbReference type="ARBA" id="ARBA00022630"/>
    </source>
</evidence>
<evidence type="ECO:0000256" key="4">
    <source>
        <dbReference type="ARBA" id="ARBA00022827"/>
    </source>
</evidence>
<dbReference type="InterPro" id="IPR037069">
    <property type="entry name" value="AcylCoA_DH/ox_N_sf"/>
</dbReference>
<protein>
    <submittedName>
        <fullName evidence="8">Acyl-CoA dehydrogenase family protein</fullName>
    </submittedName>
</protein>
<comment type="caution">
    <text evidence="8">The sequence shown here is derived from an EMBL/GenBank/DDBJ whole genome shotgun (WGS) entry which is preliminary data.</text>
</comment>
<dbReference type="Pfam" id="PF02771">
    <property type="entry name" value="Acyl-CoA_dh_N"/>
    <property type="match status" value="1"/>
</dbReference>